<dbReference type="EMBL" id="CP039393">
    <property type="protein sequence ID" value="QCD35894.1"/>
    <property type="molecule type" value="Genomic_DNA"/>
</dbReference>
<evidence type="ECO:0000313" key="1">
    <source>
        <dbReference type="EMBL" id="QCD35894.1"/>
    </source>
</evidence>
<dbReference type="Gene3D" id="3.10.450.620">
    <property type="entry name" value="JHP933, nucleotidyltransferase-like core domain"/>
    <property type="match status" value="1"/>
</dbReference>
<dbReference type="GO" id="GO:0016740">
    <property type="term" value="F:transferase activity"/>
    <property type="evidence" value="ECO:0007669"/>
    <property type="project" value="UniProtKB-KW"/>
</dbReference>
<organism evidence="1 2">
    <name type="scientific">Muribaculum gordoncarteri</name>
    <dbReference type="NCBI Taxonomy" id="2530390"/>
    <lineage>
        <taxon>Bacteria</taxon>
        <taxon>Pseudomonadati</taxon>
        <taxon>Bacteroidota</taxon>
        <taxon>Bacteroidia</taxon>
        <taxon>Bacteroidales</taxon>
        <taxon>Muribaculaceae</taxon>
        <taxon>Muribaculum</taxon>
    </lineage>
</organism>
<gene>
    <name evidence="1" type="ORF">E7746_08385</name>
</gene>
<dbReference type="AlphaFoldDB" id="A0A4P7VKN6"/>
<keyword evidence="2" id="KW-1185">Reference proteome</keyword>
<name>A0A4P7VKN6_9BACT</name>
<dbReference type="KEGG" id="mgod:E7746_08385"/>
<proteinExistence type="predicted"/>
<dbReference type="Pfam" id="PF08843">
    <property type="entry name" value="AbiEii"/>
    <property type="match status" value="1"/>
</dbReference>
<sequence length="341" mass="39204">MSRWIDASDADRQQSAYIIANEKNISVGAVEKDWWVTAILKVLFSLSPAKYMFFKGGTSLSKGWNLIDRFSEDIDIALYRDFYLNELGKDCAKAATNNQVKNLRIVNRDYILGEFAKELESKLIESGLGECKVVPITTKKDGSPIDHDSDPVIIEIHYPVKVDSDAYVRPVVKIEISCLSMKEPFEVKRISSLVGNAFPEIDGETFAEIPTITPTRTFLEKAFLLNEEYQRRSPRSDRMSRHLYDLERLMDTAFAEAALSDMELYQEIIAHRQRFYHVGGVNYELNHPSTIAFCPTGELRDKMRLDYETMKTSMIYGEKLSFDALIDRLEQLENRFRSMPM</sequence>
<dbReference type="Proteomes" id="UP000297031">
    <property type="component" value="Chromosome"/>
</dbReference>
<reference evidence="1 2" key="1">
    <citation type="submission" date="2019-02" db="EMBL/GenBank/DDBJ databases">
        <title>Isolation and identification of novel species under the genus Muribaculum.</title>
        <authorList>
            <person name="Miyake S."/>
            <person name="Ding Y."/>
            <person name="Low A."/>
            <person name="Soh M."/>
            <person name="Seedorf H."/>
        </authorList>
    </citation>
    <scope>NUCLEOTIDE SEQUENCE [LARGE SCALE GENOMIC DNA]</scope>
    <source>
        <strain evidence="1 2">TLL-A4</strain>
    </source>
</reference>
<accession>A0A4P7VKN6</accession>
<evidence type="ECO:0000313" key="2">
    <source>
        <dbReference type="Proteomes" id="UP000297031"/>
    </source>
</evidence>
<dbReference type="InterPro" id="IPR014942">
    <property type="entry name" value="AbiEii"/>
</dbReference>
<dbReference type="OrthoDB" id="9780929at2"/>
<dbReference type="RefSeq" id="WP_123615071.1">
    <property type="nucleotide sequence ID" value="NZ_CP039393.1"/>
</dbReference>
<keyword evidence="1" id="KW-0808">Transferase</keyword>
<protein>
    <submittedName>
        <fullName evidence="1">Nucleotidyl transferase AbiEii/AbiGii toxin family protein</fullName>
    </submittedName>
</protein>